<evidence type="ECO:0000256" key="1">
    <source>
        <dbReference type="SAM" id="MobiDB-lite"/>
    </source>
</evidence>
<organism evidence="2 3">
    <name type="scientific">Scandinavium goeteborgense</name>
    <dbReference type="NCBI Taxonomy" id="1851514"/>
    <lineage>
        <taxon>Bacteria</taxon>
        <taxon>Pseudomonadati</taxon>
        <taxon>Pseudomonadota</taxon>
        <taxon>Gammaproteobacteria</taxon>
        <taxon>Enterobacterales</taxon>
        <taxon>Enterobacteriaceae</taxon>
        <taxon>Scandinavium</taxon>
    </lineage>
</organism>
<evidence type="ECO:0000313" key="3">
    <source>
        <dbReference type="Proteomes" id="UP000295530"/>
    </source>
</evidence>
<gene>
    <name evidence="2" type="ORF">EC847_110119</name>
</gene>
<dbReference type="OrthoDB" id="6539751at2"/>
<proteinExistence type="predicted"/>
<dbReference type="RefSeq" id="WP_133461688.1">
    <property type="nucleotide sequence ID" value="NZ_SNVX01000010.1"/>
</dbReference>
<dbReference type="EMBL" id="SNVX01000010">
    <property type="protein sequence ID" value="TDN56614.1"/>
    <property type="molecule type" value="Genomic_DNA"/>
</dbReference>
<dbReference type="AlphaFoldDB" id="A0A4R6EEF6"/>
<evidence type="ECO:0000313" key="2">
    <source>
        <dbReference type="EMBL" id="TDN56614.1"/>
    </source>
</evidence>
<accession>A0A4R6EEF6</accession>
<dbReference type="Proteomes" id="UP000295530">
    <property type="component" value="Unassembled WGS sequence"/>
</dbReference>
<keyword evidence="3" id="KW-1185">Reference proteome</keyword>
<comment type="caution">
    <text evidence="2">The sequence shown here is derived from an EMBL/GenBank/DDBJ whole genome shotgun (WGS) entry which is preliminary data.</text>
</comment>
<sequence>MTRSENKQQTDQITDQLIGEAVLSLLKRKGPVSTLALLAELRNMLAVESDPRRRETLPIIIAEVEATTLRNERPEKLSTGTHKENANTLLGNKQPQGKNKIH</sequence>
<name>A0A4R6EEF6_SCAGO</name>
<reference evidence="2 3" key="1">
    <citation type="submission" date="2019-03" db="EMBL/GenBank/DDBJ databases">
        <title>Genomic analyses of the natural microbiome of Caenorhabditis elegans.</title>
        <authorList>
            <person name="Samuel B."/>
        </authorList>
    </citation>
    <scope>NUCLEOTIDE SEQUENCE [LARGE SCALE GENOMIC DNA]</scope>
    <source>
        <strain evidence="2 3">BIGb0156</strain>
    </source>
</reference>
<protein>
    <submittedName>
        <fullName evidence="2">Uncharacterized protein</fullName>
    </submittedName>
</protein>
<feature type="compositionally biased region" description="Basic and acidic residues" evidence="1">
    <location>
        <begin position="71"/>
        <end position="85"/>
    </location>
</feature>
<feature type="region of interest" description="Disordered" evidence="1">
    <location>
        <begin position="71"/>
        <end position="102"/>
    </location>
</feature>
<feature type="compositionally biased region" description="Polar residues" evidence="1">
    <location>
        <begin position="86"/>
        <end position="102"/>
    </location>
</feature>